<keyword evidence="3" id="KW-1185">Reference proteome</keyword>
<keyword evidence="1" id="KW-1133">Transmembrane helix</keyword>
<organism evidence="2 3">
    <name type="scientific">Quillaja saponaria</name>
    <name type="common">Soap bark tree</name>
    <dbReference type="NCBI Taxonomy" id="32244"/>
    <lineage>
        <taxon>Eukaryota</taxon>
        <taxon>Viridiplantae</taxon>
        <taxon>Streptophyta</taxon>
        <taxon>Embryophyta</taxon>
        <taxon>Tracheophyta</taxon>
        <taxon>Spermatophyta</taxon>
        <taxon>Magnoliopsida</taxon>
        <taxon>eudicotyledons</taxon>
        <taxon>Gunneridae</taxon>
        <taxon>Pentapetalae</taxon>
        <taxon>rosids</taxon>
        <taxon>fabids</taxon>
        <taxon>Fabales</taxon>
        <taxon>Quillajaceae</taxon>
        <taxon>Quillaja</taxon>
    </lineage>
</organism>
<dbReference type="KEGG" id="qsa:O6P43_010527"/>
<feature type="non-terminal residue" evidence="2">
    <location>
        <position position="1"/>
    </location>
</feature>
<dbReference type="Proteomes" id="UP001163823">
    <property type="component" value="Chromosome 4"/>
</dbReference>
<feature type="transmembrane region" description="Helical" evidence="1">
    <location>
        <begin position="82"/>
        <end position="105"/>
    </location>
</feature>
<proteinExistence type="predicted"/>
<name>A0AAD7Q0M7_QUISA</name>
<dbReference type="EMBL" id="JARAOO010000004">
    <property type="protein sequence ID" value="KAJ7972674.1"/>
    <property type="molecule type" value="Genomic_DNA"/>
</dbReference>
<evidence type="ECO:0000313" key="3">
    <source>
        <dbReference type="Proteomes" id="UP001163823"/>
    </source>
</evidence>
<gene>
    <name evidence="2" type="ORF">O6P43_010527</name>
</gene>
<evidence type="ECO:0000313" key="2">
    <source>
        <dbReference type="EMBL" id="KAJ7972674.1"/>
    </source>
</evidence>
<comment type="caution">
    <text evidence="2">The sequence shown here is derived from an EMBL/GenBank/DDBJ whole genome shotgun (WGS) entry which is preliminary data.</text>
</comment>
<accession>A0AAD7Q0M7</accession>
<dbReference type="AlphaFoldDB" id="A0AAD7Q0M7"/>
<keyword evidence="1" id="KW-0812">Transmembrane</keyword>
<evidence type="ECO:0000256" key="1">
    <source>
        <dbReference type="SAM" id="Phobius"/>
    </source>
</evidence>
<protein>
    <submittedName>
        <fullName evidence="2">Uncharacterized protein</fullName>
    </submittedName>
</protein>
<sequence>ELFNICKLTENRACIDQLQTLSLMSVFSIGLEEVLVGKCSIQWRIAMNKCFCRLNLEIVGWMDEASDCGPCNSLFVRTLWSALLSFSLLIVYIHKSFFFFFFLCFEN</sequence>
<reference evidence="2" key="1">
    <citation type="journal article" date="2023" name="Science">
        <title>Elucidation of the pathway for biosynthesis of saponin adjuvants from the soapbark tree.</title>
        <authorList>
            <person name="Reed J."/>
            <person name="Orme A."/>
            <person name="El-Demerdash A."/>
            <person name="Owen C."/>
            <person name="Martin L.B.B."/>
            <person name="Misra R.C."/>
            <person name="Kikuchi S."/>
            <person name="Rejzek M."/>
            <person name="Martin A.C."/>
            <person name="Harkess A."/>
            <person name="Leebens-Mack J."/>
            <person name="Louveau T."/>
            <person name="Stephenson M.J."/>
            <person name="Osbourn A."/>
        </authorList>
    </citation>
    <scope>NUCLEOTIDE SEQUENCE</scope>
    <source>
        <strain evidence="2">S10</strain>
    </source>
</reference>
<keyword evidence="1" id="KW-0472">Membrane</keyword>